<keyword evidence="6" id="KW-1133">Transmembrane helix</keyword>
<proteinExistence type="inferred from homology"/>
<dbReference type="InterPro" id="IPR050391">
    <property type="entry name" value="Mito_Metabolite_Transporter"/>
</dbReference>
<evidence type="ECO:0000256" key="8">
    <source>
        <dbReference type="PROSITE-ProRule" id="PRU00282"/>
    </source>
</evidence>
<keyword evidence="4 8" id="KW-0812">Transmembrane</keyword>
<reference evidence="11 12" key="1">
    <citation type="journal article" date="2019" name="Nat. Ecol. Evol.">
        <title>Megaphylogeny resolves global patterns of mushroom evolution.</title>
        <authorList>
            <person name="Varga T."/>
            <person name="Krizsan K."/>
            <person name="Foldi C."/>
            <person name="Dima B."/>
            <person name="Sanchez-Garcia M."/>
            <person name="Sanchez-Ramirez S."/>
            <person name="Szollosi G.J."/>
            <person name="Szarkandi J.G."/>
            <person name="Papp V."/>
            <person name="Albert L."/>
            <person name="Andreopoulos W."/>
            <person name="Angelini C."/>
            <person name="Antonin V."/>
            <person name="Barry K.W."/>
            <person name="Bougher N.L."/>
            <person name="Buchanan P."/>
            <person name="Buyck B."/>
            <person name="Bense V."/>
            <person name="Catcheside P."/>
            <person name="Chovatia M."/>
            <person name="Cooper J."/>
            <person name="Damon W."/>
            <person name="Desjardin D."/>
            <person name="Finy P."/>
            <person name="Geml J."/>
            <person name="Haridas S."/>
            <person name="Hughes K."/>
            <person name="Justo A."/>
            <person name="Karasinski D."/>
            <person name="Kautmanova I."/>
            <person name="Kiss B."/>
            <person name="Kocsube S."/>
            <person name="Kotiranta H."/>
            <person name="LaButti K.M."/>
            <person name="Lechner B.E."/>
            <person name="Liimatainen K."/>
            <person name="Lipzen A."/>
            <person name="Lukacs Z."/>
            <person name="Mihaltcheva S."/>
            <person name="Morgado L.N."/>
            <person name="Niskanen T."/>
            <person name="Noordeloos M.E."/>
            <person name="Ohm R.A."/>
            <person name="Ortiz-Santana B."/>
            <person name="Ovrebo C."/>
            <person name="Racz N."/>
            <person name="Riley R."/>
            <person name="Savchenko A."/>
            <person name="Shiryaev A."/>
            <person name="Soop K."/>
            <person name="Spirin V."/>
            <person name="Szebenyi C."/>
            <person name="Tomsovsky M."/>
            <person name="Tulloss R.E."/>
            <person name="Uehling J."/>
            <person name="Grigoriev I.V."/>
            <person name="Vagvolgyi C."/>
            <person name="Papp T."/>
            <person name="Martin F.M."/>
            <person name="Miettinen O."/>
            <person name="Hibbett D.S."/>
            <person name="Nagy L.G."/>
        </authorList>
    </citation>
    <scope>NUCLEOTIDE SEQUENCE [LARGE SCALE GENOMIC DNA]</scope>
    <source>
        <strain evidence="11 12">CBS 166.37</strain>
    </source>
</reference>
<dbReference type="Proteomes" id="UP000308652">
    <property type="component" value="Unassembled WGS sequence"/>
</dbReference>
<dbReference type="Gene3D" id="1.50.40.10">
    <property type="entry name" value="Mitochondrial carrier domain"/>
    <property type="match status" value="1"/>
</dbReference>
<protein>
    <submittedName>
        <fullName evidence="11">Mitochondrial carrier domain-containing protein</fullName>
    </submittedName>
</protein>
<evidence type="ECO:0000256" key="10">
    <source>
        <dbReference type="SAM" id="MobiDB-lite"/>
    </source>
</evidence>
<dbReference type="InterPro" id="IPR018108">
    <property type="entry name" value="MCP_transmembrane"/>
</dbReference>
<dbReference type="AlphaFoldDB" id="A0A5C3M9B4"/>
<evidence type="ECO:0000313" key="11">
    <source>
        <dbReference type="EMBL" id="TFK41293.1"/>
    </source>
</evidence>
<evidence type="ECO:0000313" key="12">
    <source>
        <dbReference type="Proteomes" id="UP000308652"/>
    </source>
</evidence>
<comment type="subcellular location">
    <subcellularLocation>
        <location evidence="1">Membrane</location>
        <topology evidence="1">Multi-pass membrane protein</topology>
    </subcellularLocation>
</comment>
<evidence type="ECO:0000256" key="7">
    <source>
        <dbReference type="ARBA" id="ARBA00023136"/>
    </source>
</evidence>
<dbReference type="PROSITE" id="PS50920">
    <property type="entry name" value="SOLCAR"/>
    <property type="match status" value="1"/>
</dbReference>
<dbReference type="Pfam" id="PF00153">
    <property type="entry name" value="Mito_carr"/>
    <property type="match status" value="1"/>
</dbReference>
<evidence type="ECO:0000256" key="2">
    <source>
        <dbReference type="ARBA" id="ARBA00006375"/>
    </source>
</evidence>
<dbReference type="EMBL" id="ML213595">
    <property type="protein sequence ID" value="TFK41293.1"/>
    <property type="molecule type" value="Genomic_DNA"/>
</dbReference>
<dbReference type="OrthoDB" id="77989at2759"/>
<evidence type="ECO:0000256" key="4">
    <source>
        <dbReference type="ARBA" id="ARBA00022692"/>
    </source>
</evidence>
<feature type="region of interest" description="Disordered" evidence="10">
    <location>
        <begin position="115"/>
        <end position="158"/>
    </location>
</feature>
<evidence type="ECO:0000256" key="3">
    <source>
        <dbReference type="ARBA" id="ARBA00022448"/>
    </source>
</evidence>
<feature type="compositionally biased region" description="Acidic residues" evidence="10">
    <location>
        <begin position="116"/>
        <end position="127"/>
    </location>
</feature>
<keyword evidence="7 8" id="KW-0472">Membrane</keyword>
<gene>
    <name evidence="11" type="ORF">BDQ12DRAFT_647205</name>
</gene>
<organism evidence="11 12">
    <name type="scientific">Crucibulum laeve</name>
    <dbReference type="NCBI Taxonomy" id="68775"/>
    <lineage>
        <taxon>Eukaryota</taxon>
        <taxon>Fungi</taxon>
        <taxon>Dikarya</taxon>
        <taxon>Basidiomycota</taxon>
        <taxon>Agaricomycotina</taxon>
        <taxon>Agaricomycetes</taxon>
        <taxon>Agaricomycetidae</taxon>
        <taxon>Agaricales</taxon>
        <taxon>Agaricineae</taxon>
        <taxon>Nidulariaceae</taxon>
        <taxon>Crucibulum</taxon>
    </lineage>
</organism>
<evidence type="ECO:0000256" key="9">
    <source>
        <dbReference type="RuleBase" id="RU000488"/>
    </source>
</evidence>
<name>A0A5C3M9B4_9AGAR</name>
<feature type="repeat" description="Solcar" evidence="8">
    <location>
        <begin position="246"/>
        <end position="331"/>
    </location>
</feature>
<dbReference type="PANTHER" id="PTHR45618">
    <property type="entry name" value="MITOCHONDRIAL DICARBOXYLATE CARRIER-RELATED"/>
    <property type="match status" value="1"/>
</dbReference>
<accession>A0A5C3M9B4</accession>
<feature type="compositionally biased region" description="Polar residues" evidence="10">
    <location>
        <begin position="131"/>
        <end position="152"/>
    </location>
</feature>
<dbReference type="InterPro" id="IPR023395">
    <property type="entry name" value="MCP_dom_sf"/>
</dbReference>
<dbReference type="STRING" id="68775.A0A5C3M9B4"/>
<evidence type="ECO:0000256" key="6">
    <source>
        <dbReference type="ARBA" id="ARBA00022989"/>
    </source>
</evidence>
<keyword evidence="3 9" id="KW-0813">Transport</keyword>
<evidence type="ECO:0000256" key="5">
    <source>
        <dbReference type="ARBA" id="ARBA00022737"/>
    </source>
</evidence>
<keyword evidence="5" id="KW-0677">Repeat</keyword>
<sequence length="491" mass="53990">MTTPSSLRDLYIDPSSAWSFIPKVGSSSAPVDSPAAPLQSPVASSYQWSTRPSHNSIFDLSPSMDPSEPSGIDASQLFKALVASAVLQYASTALANPWEVGKLFLQVQWVPRDAGEPEPDIVEDDHEDALSESSNDNDSYFHDPNSTPTTGTHYPLPRTDEQGYVIRRSVLEEGTRPEYIIPVGSAEGVWGMMKKVARFRGEGWLALWKGLLTSCVTEVLSTTMQPFIHSLLQSIFFPSMTPFHQPPLILPVASHVITGFLLSPLDLIRTRLIVQSYSSRYRTYSGPIDALSQILRDEGGLHGIYLHPHLLIPTLLDSALRPIVSLALPGIIASYFGANIMQDTHPIAWGAAELGGSLLGLLLTLPFETARRRLQVQTRGTATPIKGCVELRPAPYNGVVDTMWHILTEERSDLPIHRRPIRTRRGSVKGKEKEVTDVEKVDDYESDSWLRNTGLGQLYRGLGVRFGAGVVVFILAMLNGGQEADNGWAEI</sequence>
<dbReference type="SUPFAM" id="SSF103506">
    <property type="entry name" value="Mitochondrial carrier"/>
    <property type="match status" value="1"/>
</dbReference>
<evidence type="ECO:0000256" key="1">
    <source>
        <dbReference type="ARBA" id="ARBA00004141"/>
    </source>
</evidence>
<dbReference type="GO" id="GO:0016020">
    <property type="term" value="C:membrane"/>
    <property type="evidence" value="ECO:0007669"/>
    <property type="project" value="UniProtKB-SubCell"/>
</dbReference>
<keyword evidence="12" id="KW-1185">Reference proteome</keyword>
<comment type="similarity">
    <text evidence="2 9">Belongs to the mitochondrial carrier (TC 2.A.29) family.</text>
</comment>